<organism evidence="8 9">
    <name type="scientific">Zophobas morio</name>
    <dbReference type="NCBI Taxonomy" id="2755281"/>
    <lineage>
        <taxon>Eukaryota</taxon>
        <taxon>Metazoa</taxon>
        <taxon>Ecdysozoa</taxon>
        <taxon>Arthropoda</taxon>
        <taxon>Hexapoda</taxon>
        <taxon>Insecta</taxon>
        <taxon>Pterygota</taxon>
        <taxon>Neoptera</taxon>
        <taxon>Endopterygota</taxon>
        <taxon>Coleoptera</taxon>
        <taxon>Polyphaga</taxon>
        <taxon>Cucujiformia</taxon>
        <taxon>Tenebrionidae</taxon>
        <taxon>Zophobas</taxon>
    </lineage>
</organism>
<evidence type="ECO:0000256" key="3">
    <source>
        <dbReference type="ARBA" id="ARBA00022801"/>
    </source>
</evidence>
<evidence type="ECO:0000256" key="1">
    <source>
        <dbReference type="ARBA" id="ARBA00022438"/>
    </source>
</evidence>
<proteinExistence type="inferred from homology"/>
<dbReference type="Pfam" id="PF21646">
    <property type="entry name" value="ACTMAP-like_C"/>
    <property type="match status" value="1"/>
</dbReference>
<evidence type="ECO:0000256" key="4">
    <source>
        <dbReference type="ARBA" id="ARBA00034725"/>
    </source>
</evidence>
<keyword evidence="1" id="KW-0031">Aminopeptidase</keyword>
<gene>
    <name evidence="8" type="ORF">Zmor_020989</name>
</gene>
<dbReference type="AlphaFoldDB" id="A0AA38MAL6"/>
<reference evidence="8" key="1">
    <citation type="journal article" date="2023" name="G3 (Bethesda)">
        <title>Whole genome assemblies of Zophobas morio and Tenebrio molitor.</title>
        <authorList>
            <person name="Kaur S."/>
            <person name="Stinson S.A."/>
            <person name="diCenzo G.C."/>
        </authorList>
    </citation>
    <scope>NUCLEOTIDE SEQUENCE</scope>
    <source>
        <strain evidence="8">QUZm001</strain>
    </source>
</reference>
<comment type="caution">
    <text evidence="8">The sequence shown here is derived from an EMBL/GenBank/DDBJ whole genome shotgun (WGS) entry which is preliminary data.</text>
</comment>
<dbReference type="EMBL" id="JALNTZ010000006">
    <property type="protein sequence ID" value="KAJ3649236.1"/>
    <property type="molecule type" value="Genomic_DNA"/>
</dbReference>
<evidence type="ECO:0000256" key="6">
    <source>
        <dbReference type="ARBA" id="ARBA00034908"/>
    </source>
</evidence>
<evidence type="ECO:0000256" key="5">
    <source>
        <dbReference type="ARBA" id="ARBA00034848"/>
    </source>
</evidence>
<evidence type="ECO:0000313" key="8">
    <source>
        <dbReference type="EMBL" id="KAJ3649236.1"/>
    </source>
</evidence>
<keyword evidence="3" id="KW-0378">Hydrolase</keyword>
<keyword evidence="9" id="KW-1185">Reference proteome</keyword>
<dbReference type="GO" id="GO:0004177">
    <property type="term" value="F:aminopeptidase activity"/>
    <property type="evidence" value="ECO:0007669"/>
    <property type="project" value="UniProtKB-KW"/>
</dbReference>
<evidence type="ECO:0000256" key="7">
    <source>
        <dbReference type="ARBA" id="ARBA00049041"/>
    </source>
</evidence>
<dbReference type="PANTHER" id="PTHR28631:SF1">
    <property type="entry name" value="ACTIN MATURATION PROTEASE"/>
    <property type="match status" value="1"/>
</dbReference>
<accession>A0AA38MAL6</accession>
<dbReference type="InterPro" id="IPR040043">
    <property type="entry name" value="ACTMAP"/>
</dbReference>
<evidence type="ECO:0000313" key="9">
    <source>
        <dbReference type="Proteomes" id="UP001168821"/>
    </source>
</evidence>
<name>A0AA38MAL6_9CUCU</name>
<evidence type="ECO:0000256" key="2">
    <source>
        <dbReference type="ARBA" id="ARBA00022670"/>
    </source>
</evidence>
<keyword evidence="2" id="KW-0645">Protease</keyword>
<sequence length="219" mass="24166">MNFSWAENYPEVHKVCTLFTLTELNDPVKYSYKALEGFTQDGPQCGLVALGMYMGSPTKESIQLLLETAQRQGYTNNGEIFSAHDMAELAKIHLKSTDIQVYSGLLNTKEIKEILLQGANLLVPYDTDKDNSPCLLKGHKAHWAIICGAVETDTNFFVLARHGKARNIAIWKLSDLSASNAQLNEVGTYQKQPDITFMIPEGGIAGPLGLNCKSVILRS</sequence>
<comment type="catalytic activity">
    <reaction evidence="7">
        <text>N-terminal N(alpha)-acetyl-L-cysteinyl-L-aspartyl-[protein] + H2O = N-terminal L-aspartyl-[protein] + N-acetyl-L-cysteine</text>
        <dbReference type="Rhea" id="RHEA:74579"/>
        <dbReference type="Rhea" id="RHEA-COMP:12669"/>
        <dbReference type="Rhea" id="RHEA-COMP:18395"/>
        <dbReference type="ChEBI" id="CHEBI:15377"/>
        <dbReference type="ChEBI" id="CHEBI:64720"/>
        <dbReference type="ChEBI" id="CHEBI:78236"/>
        <dbReference type="ChEBI" id="CHEBI:193599"/>
    </reaction>
    <physiologicalReaction direction="left-to-right" evidence="7">
        <dbReference type="Rhea" id="RHEA:74580"/>
    </physiologicalReaction>
</comment>
<dbReference type="GO" id="GO:0006508">
    <property type="term" value="P:proteolysis"/>
    <property type="evidence" value="ECO:0007669"/>
    <property type="project" value="UniProtKB-KW"/>
</dbReference>
<protein>
    <recommendedName>
        <fullName evidence="5">Actin maturation protease</fullName>
    </recommendedName>
    <alternativeName>
        <fullName evidence="6">Actin aminopeptidase ACTMAP</fullName>
    </alternativeName>
</protein>
<comment type="similarity">
    <text evidence="4">Belongs to the ACTMAP family.</text>
</comment>
<dbReference type="Proteomes" id="UP001168821">
    <property type="component" value="Unassembled WGS sequence"/>
</dbReference>
<dbReference type="PANTHER" id="PTHR28631">
    <property type="entry name" value="UPF0692 PROTEIN C19ORF54"/>
    <property type="match status" value="1"/>
</dbReference>